<keyword evidence="3" id="KW-0677">Repeat</keyword>
<dbReference type="PROSITE" id="PS51450">
    <property type="entry name" value="LRR"/>
    <property type="match status" value="1"/>
</dbReference>
<feature type="region of interest" description="Disordered" evidence="6">
    <location>
        <begin position="625"/>
        <end position="661"/>
    </location>
</feature>
<feature type="domain" description="UBR-type" evidence="8">
    <location>
        <begin position="386"/>
        <end position="454"/>
    </location>
</feature>
<keyword evidence="10" id="KW-1185">Reference proteome</keyword>
<feature type="non-terminal residue" evidence="9">
    <location>
        <position position="661"/>
    </location>
</feature>
<feature type="compositionally biased region" description="Low complexity" evidence="6">
    <location>
        <begin position="264"/>
        <end position="274"/>
    </location>
</feature>
<dbReference type="EMBL" id="JAEFCI010004639">
    <property type="protein sequence ID" value="KAG5460832.1"/>
    <property type="molecule type" value="Genomic_DNA"/>
</dbReference>
<dbReference type="PANTHER" id="PTHR13513">
    <property type="entry name" value="E3 UBIQUITIN-PROTEIN LIGASE UBR7"/>
    <property type="match status" value="1"/>
</dbReference>
<dbReference type="InterPro" id="IPR001611">
    <property type="entry name" value="Leu-rich_rpt"/>
</dbReference>
<feature type="compositionally biased region" description="Basic and acidic residues" evidence="6">
    <location>
        <begin position="279"/>
        <end position="288"/>
    </location>
</feature>
<dbReference type="AlphaFoldDB" id="A0A8H7ZX98"/>
<feature type="compositionally biased region" description="Gly residues" evidence="6">
    <location>
        <begin position="651"/>
        <end position="661"/>
    </location>
</feature>
<dbReference type="InterPro" id="IPR025875">
    <property type="entry name" value="Leu-rich_rpt_4"/>
</dbReference>
<evidence type="ECO:0008006" key="11">
    <source>
        <dbReference type="Google" id="ProtNLM"/>
    </source>
</evidence>
<dbReference type="Gene3D" id="3.30.40.10">
    <property type="entry name" value="Zinc/RING finger domain, C3HC4 (zinc finger)"/>
    <property type="match status" value="1"/>
</dbReference>
<evidence type="ECO:0000256" key="3">
    <source>
        <dbReference type="ARBA" id="ARBA00022737"/>
    </source>
</evidence>
<keyword evidence="5" id="KW-0862">Zinc</keyword>
<dbReference type="CDD" id="cd19677">
    <property type="entry name" value="UBR-box_UBR7"/>
    <property type="match status" value="1"/>
</dbReference>
<feature type="region of interest" description="Disordered" evidence="6">
    <location>
        <begin position="307"/>
        <end position="367"/>
    </location>
</feature>
<dbReference type="GO" id="GO:0061630">
    <property type="term" value="F:ubiquitin protein ligase activity"/>
    <property type="evidence" value="ECO:0007669"/>
    <property type="project" value="InterPro"/>
</dbReference>
<protein>
    <recommendedName>
        <fullName evidence="11">Zinc finger PHD-type domain-containing protein</fullName>
    </recommendedName>
</protein>
<dbReference type="InterPro" id="IPR011011">
    <property type="entry name" value="Znf_FYVE_PHD"/>
</dbReference>
<comment type="caution">
    <text evidence="9">The sequence shown here is derived from an EMBL/GenBank/DDBJ whole genome shotgun (WGS) entry which is preliminary data.</text>
</comment>
<sequence length="661" mass="71978">ANLTELYLRKNRISDISEVRHLAGLKKLRILWLCDNPCAQHPQYRTLVLKHLPWLEKLDNKGDPSERGPSSITPRPRLTPGRHRYQTPAAPAGTGLRLRQPQQELPPFASSPQHQQPAAATLDASEERQPPDPAMFGDYPVHHNQIEYGRRKGETKEDGWSQINNTIQSFAPPGDSRATPGASASPPPPPPETDRLERRQKSRQAFHPYQDAAAAPAPLQAKDAGGSKKSHNVLMAVMTLIGELDAMELRVVRTEVEKQLAVKGAGLSRSASNGSRGGRGGDHPRHPEATTLPKSFFLKKKLHMTTAVPGPANSAASPAEQAGDSPSQILPAGGRAGGPQATSAAPAARRTEEAAAEADDDQAGDVDRAEHATITALDAAKAGRLRVCLTVRDKGFRLKRTSRLKWERRGVGFCYACSISCHADHQVIELSTKRHFRCDCGTSRSANTECTLLSPEDERHKPHQGKRGGAGNVVANVGNSYDHNFDGRYCWCDRPYIPETDGSTMFQCVVCQDWRHEECIGPVPPADSFEAYICRSCTAERPFLKRYNGRPLVTGILRAKPFQVEAAGFAGPGGARLEDAGVTDTGRNCHDDVDVEASRRPRRNSACGEYREIAGLFAEADWNSGKFQEARRRGKPSARQSGNEADAKAGKSGGDGEMPLE</sequence>
<feature type="compositionally biased region" description="Low complexity" evidence="6">
    <location>
        <begin position="338"/>
        <end position="348"/>
    </location>
</feature>
<name>A0A8H7ZX98_9FUNG</name>
<dbReference type="InterPro" id="IPR003126">
    <property type="entry name" value="Znf_UBR"/>
</dbReference>
<dbReference type="OrthoDB" id="5795902at2759"/>
<dbReference type="GO" id="GO:0008270">
    <property type="term" value="F:zinc ion binding"/>
    <property type="evidence" value="ECO:0007669"/>
    <property type="project" value="UniProtKB-KW"/>
</dbReference>
<dbReference type="CDD" id="cd15542">
    <property type="entry name" value="PHD_UBR7"/>
    <property type="match status" value="1"/>
</dbReference>
<evidence type="ECO:0000256" key="2">
    <source>
        <dbReference type="ARBA" id="ARBA00022723"/>
    </source>
</evidence>
<dbReference type="Pfam" id="PF12799">
    <property type="entry name" value="LRR_4"/>
    <property type="match status" value="1"/>
</dbReference>
<evidence type="ECO:0000256" key="4">
    <source>
        <dbReference type="ARBA" id="ARBA00022771"/>
    </source>
</evidence>
<evidence type="ECO:0000259" key="7">
    <source>
        <dbReference type="SMART" id="SM00249"/>
    </source>
</evidence>
<gene>
    <name evidence="9" type="ORF">BJ554DRAFT_7072</name>
</gene>
<evidence type="ECO:0000259" key="8">
    <source>
        <dbReference type="SMART" id="SM00396"/>
    </source>
</evidence>
<reference evidence="9 10" key="1">
    <citation type="journal article" name="Sci. Rep.">
        <title>Genome-scale phylogenetic analyses confirm Olpidium as the closest living zoosporic fungus to the non-flagellated, terrestrial fungi.</title>
        <authorList>
            <person name="Chang Y."/>
            <person name="Rochon D."/>
            <person name="Sekimoto S."/>
            <person name="Wang Y."/>
            <person name="Chovatia M."/>
            <person name="Sandor L."/>
            <person name="Salamov A."/>
            <person name="Grigoriev I.V."/>
            <person name="Stajich J.E."/>
            <person name="Spatafora J.W."/>
        </authorList>
    </citation>
    <scope>NUCLEOTIDE SEQUENCE [LARGE SCALE GENOMIC DNA]</scope>
    <source>
        <strain evidence="9">S191</strain>
    </source>
</reference>
<dbReference type="InterPro" id="IPR013083">
    <property type="entry name" value="Znf_RING/FYVE/PHD"/>
</dbReference>
<feature type="non-terminal residue" evidence="9">
    <location>
        <position position="1"/>
    </location>
</feature>
<feature type="compositionally biased region" description="Low complexity" evidence="6">
    <location>
        <begin position="106"/>
        <end position="120"/>
    </location>
</feature>
<evidence type="ECO:0000256" key="6">
    <source>
        <dbReference type="SAM" id="MobiDB-lite"/>
    </source>
</evidence>
<dbReference type="InterPro" id="IPR040204">
    <property type="entry name" value="UBR7"/>
</dbReference>
<keyword evidence="1" id="KW-0433">Leucine-rich repeat</keyword>
<dbReference type="SUPFAM" id="SSF52058">
    <property type="entry name" value="L domain-like"/>
    <property type="match status" value="1"/>
</dbReference>
<keyword evidence="2" id="KW-0479">Metal-binding</keyword>
<evidence type="ECO:0000256" key="1">
    <source>
        <dbReference type="ARBA" id="ARBA00022614"/>
    </source>
</evidence>
<dbReference type="SMART" id="SM00396">
    <property type="entry name" value="ZnF_UBR1"/>
    <property type="match status" value="1"/>
</dbReference>
<dbReference type="InterPro" id="IPR047506">
    <property type="entry name" value="UBR7-like_UBR-box"/>
</dbReference>
<feature type="region of interest" description="Disordered" evidence="6">
    <location>
        <begin position="59"/>
        <end position="140"/>
    </location>
</feature>
<dbReference type="Pfam" id="PF02207">
    <property type="entry name" value="zf-UBR"/>
    <property type="match status" value="1"/>
</dbReference>
<dbReference type="GO" id="GO:0005737">
    <property type="term" value="C:cytoplasm"/>
    <property type="evidence" value="ECO:0007669"/>
    <property type="project" value="TreeGrafter"/>
</dbReference>
<dbReference type="InterPro" id="IPR032675">
    <property type="entry name" value="LRR_dom_sf"/>
</dbReference>
<dbReference type="SMART" id="SM00249">
    <property type="entry name" value="PHD"/>
    <property type="match status" value="1"/>
</dbReference>
<evidence type="ECO:0000256" key="5">
    <source>
        <dbReference type="ARBA" id="ARBA00022833"/>
    </source>
</evidence>
<proteinExistence type="predicted"/>
<feature type="region of interest" description="Disordered" evidence="6">
    <location>
        <begin position="165"/>
        <end position="204"/>
    </location>
</feature>
<dbReference type="Gene3D" id="3.80.10.10">
    <property type="entry name" value="Ribonuclease Inhibitor"/>
    <property type="match status" value="1"/>
</dbReference>
<dbReference type="InterPro" id="IPR001965">
    <property type="entry name" value="Znf_PHD"/>
</dbReference>
<evidence type="ECO:0000313" key="9">
    <source>
        <dbReference type="EMBL" id="KAG5460832.1"/>
    </source>
</evidence>
<keyword evidence="4" id="KW-0863">Zinc-finger</keyword>
<organism evidence="9 10">
    <name type="scientific">Olpidium bornovanus</name>
    <dbReference type="NCBI Taxonomy" id="278681"/>
    <lineage>
        <taxon>Eukaryota</taxon>
        <taxon>Fungi</taxon>
        <taxon>Fungi incertae sedis</taxon>
        <taxon>Olpidiomycota</taxon>
        <taxon>Olpidiomycotina</taxon>
        <taxon>Olpidiomycetes</taxon>
        <taxon>Olpidiales</taxon>
        <taxon>Olpidiaceae</taxon>
        <taxon>Olpidium</taxon>
    </lineage>
</organism>
<feature type="compositionally biased region" description="Acidic residues" evidence="6">
    <location>
        <begin position="354"/>
        <end position="364"/>
    </location>
</feature>
<dbReference type="PANTHER" id="PTHR13513:SF9">
    <property type="entry name" value="E3 UBIQUITIN-PROTEIN LIGASE UBR7-RELATED"/>
    <property type="match status" value="1"/>
</dbReference>
<feature type="domain" description="Zinc finger PHD-type" evidence="7">
    <location>
        <begin position="489"/>
        <end position="538"/>
    </location>
</feature>
<feature type="region of interest" description="Disordered" evidence="6">
    <location>
        <begin position="260"/>
        <end position="291"/>
    </location>
</feature>
<dbReference type="SUPFAM" id="SSF57903">
    <property type="entry name" value="FYVE/PHD zinc finger"/>
    <property type="match status" value="1"/>
</dbReference>
<evidence type="ECO:0000313" key="10">
    <source>
        <dbReference type="Proteomes" id="UP000673691"/>
    </source>
</evidence>
<dbReference type="Proteomes" id="UP000673691">
    <property type="component" value="Unassembled WGS sequence"/>
</dbReference>
<accession>A0A8H7ZX98</accession>